<dbReference type="InterPro" id="IPR045886">
    <property type="entry name" value="ThiF/MoeB/HesA"/>
</dbReference>
<organism evidence="2 3">
    <name type="scientific">Flavobacterium oreochromis</name>
    <dbReference type="NCBI Taxonomy" id="2906078"/>
    <lineage>
        <taxon>Bacteria</taxon>
        <taxon>Pseudomonadati</taxon>
        <taxon>Bacteroidota</taxon>
        <taxon>Flavobacteriia</taxon>
        <taxon>Flavobacteriales</taxon>
        <taxon>Flavobacteriaceae</taxon>
        <taxon>Flavobacterium</taxon>
    </lineage>
</organism>
<dbReference type="PANTHER" id="PTHR43267:SF1">
    <property type="entry name" value="TRNA THREONYLCARBAMOYLADENOSINE DEHYDRATASE"/>
    <property type="match status" value="1"/>
</dbReference>
<dbReference type="Pfam" id="PF00899">
    <property type="entry name" value="ThiF"/>
    <property type="match status" value="1"/>
</dbReference>
<dbReference type="EMBL" id="JAZGZP010000009">
    <property type="protein sequence ID" value="MFK7000761.1"/>
    <property type="molecule type" value="Genomic_DNA"/>
</dbReference>
<evidence type="ECO:0000313" key="3">
    <source>
        <dbReference type="Proteomes" id="UP001621706"/>
    </source>
</evidence>
<dbReference type="RefSeq" id="WP_088397664.1">
    <property type="nucleotide sequence ID" value="NZ_JAZGZP010000009.1"/>
</dbReference>
<dbReference type="InterPro" id="IPR035985">
    <property type="entry name" value="Ubiquitin-activating_enz"/>
</dbReference>
<keyword evidence="2" id="KW-0548">Nucleotidyltransferase</keyword>
<name>A0ABW8P8H6_9FLAO</name>
<evidence type="ECO:0000313" key="2">
    <source>
        <dbReference type="EMBL" id="MFK7000761.1"/>
    </source>
</evidence>
<keyword evidence="2" id="KW-0808">Transferase</keyword>
<dbReference type="CDD" id="cd01483">
    <property type="entry name" value="E1_enzyme_family"/>
    <property type="match status" value="1"/>
</dbReference>
<dbReference type="Gene3D" id="3.40.50.720">
    <property type="entry name" value="NAD(P)-binding Rossmann-like Domain"/>
    <property type="match status" value="1"/>
</dbReference>
<accession>A0ABW8P8H6</accession>
<gene>
    <name evidence="2" type="ORF">V3I07_07620</name>
</gene>
<dbReference type="GO" id="GO:0016779">
    <property type="term" value="F:nucleotidyltransferase activity"/>
    <property type="evidence" value="ECO:0007669"/>
    <property type="project" value="UniProtKB-KW"/>
</dbReference>
<dbReference type="Proteomes" id="UP001621706">
    <property type="component" value="Unassembled WGS sequence"/>
</dbReference>
<evidence type="ECO:0000259" key="1">
    <source>
        <dbReference type="Pfam" id="PF00899"/>
    </source>
</evidence>
<dbReference type="PANTHER" id="PTHR43267">
    <property type="entry name" value="TRNA THREONYLCARBAMOYLADENOSINE DEHYDRATASE"/>
    <property type="match status" value="1"/>
</dbReference>
<comment type="caution">
    <text evidence="2">The sequence shown here is derived from an EMBL/GenBank/DDBJ whole genome shotgun (WGS) entry which is preliminary data.</text>
</comment>
<feature type="domain" description="THIF-type NAD/FAD binding fold" evidence="1">
    <location>
        <begin position="179"/>
        <end position="320"/>
    </location>
</feature>
<dbReference type="InterPro" id="IPR000594">
    <property type="entry name" value="ThiF_NAD_FAD-bd"/>
</dbReference>
<protein>
    <submittedName>
        <fullName evidence="2">ThiF family adenylyltransferase</fullName>
    </submittedName>
</protein>
<dbReference type="SUPFAM" id="SSF69572">
    <property type="entry name" value="Activating enzymes of the ubiquitin-like proteins"/>
    <property type="match status" value="1"/>
</dbReference>
<proteinExistence type="predicted"/>
<sequence>MKVDFRITKNHFKMLKDHLHSGDGLEAVAFGLCGRLNTSERQFLLLNELYLLPYNECERDVDFVKWKTDSLEDVLIKASDNDFAIVKFHSHFLLNSDFSELDDESDSNFFESVFAWNDSELPHASLIMYPDGTFKGRIINEDLSFNVLNSTTIIGEDIVKHNYFKIDKDNSVYYESMNRNKQAFGEKTIEILKNLKIGIVGCSGTGSPTIEQLVRLGVGELVLVDPDKGELANINRIYGLTIDDVKHSRLKVESIKKHIQNIGLETVVNAFPCLVQESQDVINELATCDLIFGCVDSAEGRHYLNLISHYYLVPLIDIGVKLSADGIGGIDSINGNIHYVSPGSVSLLERKVYSSEKLVEDELKRNSQDEYEKRKIYFDNVDVISPAVISINTLHSSLAVCDMLSRIHPYRFNDNKKYGATHVNLSDWDISYQEVGESKSRFFSKSTLGIGNKQPNIFINNEKNY</sequence>
<keyword evidence="3" id="KW-1185">Reference proteome</keyword>
<reference evidence="2 3" key="1">
    <citation type="submission" date="2024-02" db="EMBL/GenBank/DDBJ databases">
        <title>Comparative Genomic Analysis of Flavobacterium Species Causing Columnaris Disease of Freshwater Fish in Thailand: Insights into Virulence and Resistance Mechanisms.</title>
        <authorList>
            <person name="Nguyen D."/>
            <person name="Chokmangmeepisarn P."/>
            <person name="Khianchaikhan K."/>
            <person name="Morishita M."/>
            <person name="Bunnoy A."/>
            <person name="Rodkhum C."/>
        </authorList>
    </citation>
    <scope>NUCLEOTIDE SEQUENCE [LARGE SCALE GENOMIC DNA]</scope>
    <source>
        <strain evidence="2 3">CNRT2201</strain>
    </source>
</reference>